<evidence type="ECO:0000256" key="5">
    <source>
        <dbReference type="ARBA" id="ARBA00022617"/>
    </source>
</evidence>
<protein>
    <submittedName>
        <fullName evidence="15">Cytochrome P450 9Z1</fullName>
    </submittedName>
</protein>
<keyword evidence="16" id="KW-1185">Reference proteome</keyword>
<evidence type="ECO:0000313" key="16">
    <source>
        <dbReference type="Proteomes" id="UP000007266"/>
    </source>
</evidence>
<evidence type="ECO:0000256" key="14">
    <source>
        <dbReference type="RuleBase" id="RU000461"/>
    </source>
</evidence>
<evidence type="ECO:0000256" key="11">
    <source>
        <dbReference type="ARBA" id="ARBA00023033"/>
    </source>
</evidence>
<dbReference type="GO" id="GO:0004497">
    <property type="term" value="F:monooxygenase activity"/>
    <property type="evidence" value="ECO:0007669"/>
    <property type="project" value="UniProtKB-KW"/>
</dbReference>
<evidence type="ECO:0000256" key="8">
    <source>
        <dbReference type="ARBA" id="ARBA00022848"/>
    </source>
</evidence>
<dbReference type="InterPro" id="IPR001128">
    <property type="entry name" value="Cyt_P450"/>
</dbReference>
<comment type="cofactor">
    <cofactor evidence="1 13">
        <name>heme</name>
        <dbReference type="ChEBI" id="CHEBI:30413"/>
    </cofactor>
</comment>
<keyword evidence="7" id="KW-0256">Endoplasmic reticulum</keyword>
<evidence type="ECO:0000313" key="15">
    <source>
        <dbReference type="EMBL" id="EFA09239.2"/>
    </source>
</evidence>
<proteinExistence type="inferred from homology"/>
<dbReference type="FunCoup" id="D6WWU1">
    <property type="interactions" value="52"/>
</dbReference>
<reference evidence="15 16" key="2">
    <citation type="journal article" date="2010" name="Nucleic Acids Res.">
        <title>BeetleBase in 2010: revisions to provide comprehensive genomic information for Tribolium castaneum.</title>
        <authorList>
            <person name="Kim H.S."/>
            <person name="Murphy T."/>
            <person name="Xia J."/>
            <person name="Caragea D."/>
            <person name="Park Y."/>
            <person name="Beeman R.W."/>
            <person name="Lorenzen M.D."/>
            <person name="Butcher S."/>
            <person name="Manak J.R."/>
            <person name="Brown S.J."/>
        </authorList>
    </citation>
    <scope>GENOME REANNOTATION</scope>
    <source>
        <strain evidence="15 16">Georgia GA2</strain>
    </source>
</reference>
<evidence type="ECO:0000256" key="1">
    <source>
        <dbReference type="ARBA" id="ARBA00001971"/>
    </source>
</evidence>
<dbReference type="Pfam" id="PF00067">
    <property type="entry name" value="p450"/>
    <property type="match status" value="1"/>
</dbReference>
<dbReference type="STRING" id="7070.D6WWU1"/>
<evidence type="ECO:0000256" key="3">
    <source>
        <dbReference type="ARBA" id="ARBA00004406"/>
    </source>
</evidence>
<dbReference type="GO" id="GO:0016705">
    <property type="term" value="F:oxidoreductase activity, acting on paired donors, with incorporation or reduction of molecular oxygen"/>
    <property type="evidence" value="ECO:0007669"/>
    <property type="project" value="InterPro"/>
</dbReference>
<evidence type="ECO:0000256" key="6">
    <source>
        <dbReference type="ARBA" id="ARBA00022723"/>
    </source>
</evidence>
<dbReference type="eggNOG" id="KOG0158">
    <property type="taxonomic scope" value="Eukaryota"/>
</dbReference>
<dbReference type="InParanoid" id="D6WWU1"/>
<dbReference type="SUPFAM" id="SSF48264">
    <property type="entry name" value="Cytochrome P450"/>
    <property type="match status" value="1"/>
</dbReference>
<keyword evidence="5 13" id="KW-0349">Heme</keyword>
<dbReference type="PRINTS" id="PR00463">
    <property type="entry name" value="EP450I"/>
</dbReference>
<dbReference type="GO" id="GO:0005506">
    <property type="term" value="F:iron ion binding"/>
    <property type="evidence" value="ECO:0007669"/>
    <property type="project" value="InterPro"/>
</dbReference>
<keyword evidence="8" id="KW-0492">Microsome</keyword>
<dbReference type="InterPro" id="IPR002401">
    <property type="entry name" value="Cyt_P450_E_grp-I"/>
</dbReference>
<organism evidence="15 16">
    <name type="scientific">Tribolium castaneum</name>
    <name type="common">Red flour beetle</name>
    <dbReference type="NCBI Taxonomy" id="7070"/>
    <lineage>
        <taxon>Eukaryota</taxon>
        <taxon>Metazoa</taxon>
        <taxon>Ecdysozoa</taxon>
        <taxon>Arthropoda</taxon>
        <taxon>Hexapoda</taxon>
        <taxon>Insecta</taxon>
        <taxon>Pterygota</taxon>
        <taxon>Neoptera</taxon>
        <taxon>Endopterygota</taxon>
        <taxon>Coleoptera</taxon>
        <taxon>Polyphaga</taxon>
        <taxon>Cucujiformia</taxon>
        <taxon>Tenebrionidae</taxon>
        <taxon>Tenebrionidae incertae sedis</taxon>
        <taxon>Tribolium</taxon>
    </lineage>
</organism>
<evidence type="ECO:0000256" key="12">
    <source>
        <dbReference type="ARBA" id="ARBA00023136"/>
    </source>
</evidence>
<reference evidence="15 16" key="1">
    <citation type="journal article" date="2008" name="Nature">
        <title>The genome of the model beetle and pest Tribolium castaneum.</title>
        <authorList>
            <consortium name="Tribolium Genome Sequencing Consortium"/>
            <person name="Richards S."/>
            <person name="Gibbs R.A."/>
            <person name="Weinstock G.M."/>
            <person name="Brown S.J."/>
            <person name="Denell R."/>
            <person name="Beeman R.W."/>
            <person name="Gibbs R."/>
            <person name="Beeman R.W."/>
            <person name="Brown S.J."/>
            <person name="Bucher G."/>
            <person name="Friedrich M."/>
            <person name="Grimmelikhuijzen C.J."/>
            <person name="Klingler M."/>
            <person name="Lorenzen M."/>
            <person name="Richards S."/>
            <person name="Roth S."/>
            <person name="Schroder R."/>
            <person name="Tautz D."/>
            <person name="Zdobnov E.M."/>
            <person name="Muzny D."/>
            <person name="Gibbs R.A."/>
            <person name="Weinstock G.M."/>
            <person name="Attaway T."/>
            <person name="Bell S."/>
            <person name="Buhay C.J."/>
            <person name="Chandrabose M.N."/>
            <person name="Chavez D."/>
            <person name="Clerk-Blankenburg K.P."/>
            <person name="Cree A."/>
            <person name="Dao M."/>
            <person name="Davis C."/>
            <person name="Chacko J."/>
            <person name="Dinh H."/>
            <person name="Dugan-Rocha S."/>
            <person name="Fowler G."/>
            <person name="Garner T.T."/>
            <person name="Garnes J."/>
            <person name="Gnirke A."/>
            <person name="Hawes A."/>
            <person name="Hernandez J."/>
            <person name="Hines S."/>
            <person name="Holder M."/>
            <person name="Hume J."/>
            <person name="Jhangiani S.N."/>
            <person name="Joshi V."/>
            <person name="Khan Z.M."/>
            <person name="Jackson L."/>
            <person name="Kovar C."/>
            <person name="Kowis A."/>
            <person name="Lee S."/>
            <person name="Lewis L.R."/>
            <person name="Margolis J."/>
            <person name="Morgan M."/>
            <person name="Nazareth L.V."/>
            <person name="Nguyen N."/>
            <person name="Okwuonu G."/>
            <person name="Parker D."/>
            <person name="Richards S."/>
            <person name="Ruiz S.J."/>
            <person name="Santibanez J."/>
            <person name="Savard J."/>
            <person name="Scherer S.E."/>
            <person name="Schneider B."/>
            <person name="Sodergren E."/>
            <person name="Tautz D."/>
            <person name="Vattahil S."/>
            <person name="Villasana D."/>
            <person name="White C.S."/>
            <person name="Wright R."/>
            <person name="Park Y."/>
            <person name="Beeman R.W."/>
            <person name="Lord J."/>
            <person name="Oppert B."/>
            <person name="Lorenzen M."/>
            <person name="Brown S."/>
            <person name="Wang L."/>
            <person name="Savard J."/>
            <person name="Tautz D."/>
            <person name="Richards S."/>
            <person name="Weinstock G."/>
            <person name="Gibbs R.A."/>
            <person name="Liu Y."/>
            <person name="Worley K."/>
            <person name="Weinstock G."/>
            <person name="Elsik C.G."/>
            <person name="Reese J.T."/>
            <person name="Elhaik E."/>
            <person name="Landan G."/>
            <person name="Graur D."/>
            <person name="Arensburger P."/>
            <person name="Atkinson P."/>
            <person name="Beeman R.W."/>
            <person name="Beidler J."/>
            <person name="Brown S.J."/>
            <person name="Demuth J.P."/>
            <person name="Drury D.W."/>
            <person name="Du Y.Z."/>
            <person name="Fujiwara H."/>
            <person name="Lorenzen M."/>
            <person name="Maselli V."/>
            <person name="Osanai M."/>
            <person name="Park Y."/>
            <person name="Robertson H.M."/>
            <person name="Tu Z."/>
            <person name="Wang J.J."/>
            <person name="Wang S."/>
            <person name="Richards S."/>
            <person name="Song H."/>
            <person name="Zhang L."/>
            <person name="Sodergren E."/>
            <person name="Werner D."/>
            <person name="Stanke M."/>
            <person name="Morgenstern B."/>
            <person name="Solovyev V."/>
            <person name="Kosarev P."/>
            <person name="Brown G."/>
            <person name="Chen H.C."/>
            <person name="Ermolaeva O."/>
            <person name="Hlavina W."/>
            <person name="Kapustin Y."/>
            <person name="Kiryutin B."/>
            <person name="Kitts P."/>
            <person name="Maglott D."/>
            <person name="Pruitt K."/>
            <person name="Sapojnikov V."/>
            <person name="Souvorov A."/>
            <person name="Mackey A.J."/>
            <person name="Waterhouse R.M."/>
            <person name="Wyder S."/>
            <person name="Zdobnov E.M."/>
            <person name="Zdobnov E.M."/>
            <person name="Wyder S."/>
            <person name="Kriventseva E.V."/>
            <person name="Kadowaki T."/>
            <person name="Bork P."/>
            <person name="Aranda M."/>
            <person name="Bao R."/>
            <person name="Beermann A."/>
            <person name="Berns N."/>
            <person name="Bolognesi R."/>
            <person name="Bonneton F."/>
            <person name="Bopp D."/>
            <person name="Brown S.J."/>
            <person name="Bucher G."/>
            <person name="Butts T."/>
            <person name="Chaumot A."/>
            <person name="Denell R.E."/>
            <person name="Ferrier D.E."/>
            <person name="Friedrich M."/>
            <person name="Gordon C.M."/>
            <person name="Jindra M."/>
            <person name="Klingler M."/>
            <person name="Lan Q."/>
            <person name="Lattorff H.M."/>
            <person name="Laudet V."/>
            <person name="von Levetsow C."/>
            <person name="Liu Z."/>
            <person name="Lutz R."/>
            <person name="Lynch J.A."/>
            <person name="da Fonseca R.N."/>
            <person name="Posnien N."/>
            <person name="Reuter R."/>
            <person name="Roth S."/>
            <person name="Savard J."/>
            <person name="Schinko J.B."/>
            <person name="Schmitt C."/>
            <person name="Schoppmeier M."/>
            <person name="Schroder R."/>
            <person name="Shippy T.D."/>
            <person name="Simonnet F."/>
            <person name="Marques-Souza H."/>
            <person name="Tautz D."/>
            <person name="Tomoyasu Y."/>
            <person name="Trauner J."/>
            <person name="Van der Zee M."/>
            <person name="Vervoort M."/>
            <person name="Wittkopp N."/>
            <person name="Wimmer E.A."/>
            <person name="Yang X."/>
            <person name="Jones A.K."/>
            <person name="Sattelle D.B."/>
            <person name="Ebert P.R."/>
            <person name="Nelson D."/>
            <person name="Scott J.G."/>
            <person name="Beeman R.W."/>
            <person name="Muthukrishnan S."/>
            <person name="Kramer K.J."/>
            <person name="Arakane Y."/>
            <person name="Beeman R.W."/>
            <person name="Zhu Q."/>
            <person name="Hogenkamp D."/>
            <person name="Dixit R."/>
            <person name="Oppert B."/>
            <person name="Jiang H."/>
            <person name="Zou Z."/>
            <person name="Marshall J."/>
            <person name="Elpidina E."/>
            <person name="Vinokurov K."/>
            <person name="Oppert C."/>
            <person name="Zou Z."/>
            <person name="Evans J."/>
            <person name="Lu Z."/>
            <person name="Zhao P."/>
            <person name="Sumathipala N."/>
            <person name="Altincicek B."/>
            <person name="Vilcinskas A."/>
            <person name="Williams M."/>
            <person name="Hultmark D."/>
            <person name="Hetru C."/>
            <person name="Jiang H."/>
            <person name="Grimmelikhuijzen C.J."/>
            <person name="Hauser F."/>
            <person name="Cazzamali G."/>
            <person name="Williamson M."/>
            <person name="Park Y."/>
            <person name="Li B."/>
            <person name="Tanaka Y."/>
            <person name="Predel R."/>
            <person name="Neupert S."/>
            <person name="Schachtner J."/>
            <person name="Verleyen P."/>
            <person name="Raible F."/>
            <person name="Bork P."/>
            <person name="Friedrich M."/>
            <person name="Walden K.K."/>
            <person name="Robertson H.M."/>
            <person name="Angeli S."/>
            <person name="Foret S."/>
            <person name="Bucher G."/>
            <person name="Schuetz S."/>
            <person name="Maleszka R."/>
            <person name="Wimmer E.A."/>
            <person name="Beeman R.W."/>
            <person name="Lorenzen M."/>
            <person name="Tomoyasu Y."/>
            <person name="Miller S.C."/>
            <person name="Grossmann D."/>
            <person name="Bucher G."/>
        </authorList>
    </citation>
    <scope>NUCLEOTIDE SEQUENCE [LARGE SCALE GENOMIC DNA]</scope>
    <source>
        <strain evidence="15 16">Georgia GA2</strain>
    </source>
</reference>
<keyword evidence="11 14" id="KW-0503">Monooxygenase</keyword>
<feature type="binding site" description="axial binding residue" evidence="13">
    <location>
        <position position="379"/>
    </location>
    <ligand>
        <name>heme</name>
        <dbReference type="ChEBI" id="CHEBI:30413"/>
    </ligand>
    <ligandPart>
        <name>Fe</name>
        <dbReference type="ChEBI" id="CHEBI:18248"/>
    </ligandPart>
</feature>
<evidence type="ECO:0000256" key="13">
    <source>
        <dbReference type="PIRSR" id="PIRSR602401-1"/>
    </source>
</evidence>
<dbReference type="InterPro" id="IPR017972">
    <property type="entry name" value="Cyt_P450_CS"/>
</dbReference>
<sequence>MAPNSRYCGMYQFTMPTLVVRDPDLIKQITVKDFDYFLNHRTFIPEECDALWGKNLFALTNQKWRDMRSTLSPAFTGSKMKFMFPLISETAEYFIRHFLSKQEDVVTVEMKDAFTRFTNDVIANTAFGVSCDSLKERENEFYLMGKEATDLKGFWKNIKLLLFFLIPQVFKLCKVRFFSKSVANFFTNLIKGNITKREEFGIVRPDMIYLLMEARKNVSNEPISDEDITAQALIFFFAGFDTVSSAMCFMSYELATNPEIQEKLLQEIDSVEGKPTYDTLMNLKYLDMVVSETLRKWPISVATDRICNKPYTIEPKSPDKRPLLLEKNLAVWIPVYALHRDPNYFPDPNRFDPERFNEENKANIKPYTYLPFGLGPRNCIGSRFALLEMKILFFYILSHFEITPIPRTQIPLKINKTQFALTAEDGFWLGLKRRQK</sequence>
<dbReference type="FunFam" id="1.10.630.10:FF:000042">
    <property type="entry name" value="Cytochrome P450"/>
    <property type="match status" value="1"/>
</dbReference>
<evidence type="ECO:0000256" key="2">
    <source>
        <dbReference type="ARBA" id="ARBA00004174"/>
    </source>
</evidence>
<dbReference type="EMBL" id="KQ971361">
    <property type="protein sequence ID" value="EFA09239.2"/>
    <property type="molecule type" value="Genomic_DNA"/>
</dbReference>
<dbReference type="PROSITE" id="PS00086">
    <property type="entry name" value="CYTOCHROME_P450"/>
    <property type="match status" value="1"/>
</dbReference>
<dbReference type="Gene3D" id="1.10.630.10">
    <property type="entry name" value="Cytochrome P450"/>
    <property type="match status" value="1"/>
</dbReference>
<dbReference type="PANTHER" id="PTHR24292:SF54">
    <property type="entry name" value="CYP9F3-RELATED"/>
    <property type="match status" value="1"/>
</dbReference>
<dbReference type="Proteomes" id="UP000007266">
    <property type="component" value="Linkage group 8"/>
</dbReference>
<evidence type="ECO:0000256" key="7">
    <source>
        <dbReference type="ARBA" id="ARBA00022824"/>
    </source>
</evidence>
<gene>
    <name evidence="15" type="primary">AUGUSTUS-3.0.2_06441</name>
    <name evidence="15" type="ORF">TcasGA2_TC006441</name>
</gene>
<evidence type="ECO:0000256" key="9">
    <source>
        <dbReference type="ARBA" id="ARBA00023002"/>
    </source>
</evidence>
<comment type="subcellular location">
    <subcellularLocation>
        <location evidence="3">Endoplasmic reticulum membrane</location>
        <topology evidence="3">Peripheral membrane protein</topology>
    </subcellularLocation>
    <subcellularLocation>
        <location evidence="2">Microsome membrane</location>
        <topology evidence="2">Peripheral membrane protein</topology>
    </subcellularLocation>
</comment>
<dbReference type="PRINTS" id="PR00385">
    <property type="entry name" value="P450"/>
</dbReference>
<keyword evidence="10 13" id="KW-0408">Iron</keyword>
<dbReference type="GO" id="GO:0005789">
    <property type="term" value="C:endoplasmic reticulum membrane"/>
    <property type="evidence" value="ECO:0007669"/>
    <property type="project" value="UniProtKB-SubCell"/>
</dbReference>
<comment type="similarity">
    <text evidence="4 14">Belongs to the cytochrome P450 family.</text>
</comment>
<accession>D6WWU1</accession>
<dbReference type="InterPro" id="IPR050476">
    <property type="entry name" value="Insect_CytP450_Detox"/>
</dbReference>
<dbReference type="HOGENOM" id="CLU_001570_5_2_1"/>
<evidence type="ECO:0000256" key="4">
    <source>
        <dbReference type="ARBA" id="ARBA00010617"/>
    </source>
</evidence>
<dbReference type="GO" id="GO:0020037">
    <property type="term" value="F:heme binding"/>
    <property type="evidence" value="ECO:0007669"/>
    <property type="project" value="InterPro"/>
</dbReference>
<dbReference type="InterPro" id="IPR036396">
    <property type="entry name" value="Cyt_P450_sf"/>
</dbReference>
<keyword evidence="9 14" id="KW-0560">Oxidoreductase</keyword>
<dbReference type="PANTHER" id="PTHR24292">
    <property type="entry name" value="CYTOCHROME P450"/>
    <property type="match status" value="1"/>
</dbReference>
<name>D6WWU1_TRICA</name>
<dbReference type="CDD" id="cd11056">
    <property type="entry name" value="CYP6-like"/>
    <property type="match status" value="1"/>
</dbReference>
<dbReference type="OMA" id="MLEWAWL"/>
<dbReference type="AlphaFoldDB" id="D6WWU1"/>
<evidence type="ECO:0000256" key="10">
    <source>
        <dbReference type="ARBA" id="ARBA00023004"/>
    </source>
</evidence>
<keyword evidence="12" id="KW-0472">Membrane</keyword>
<keyword evidence="6 13" id="KW-0479">Metal-binding</keyword>